<name>A0A7R9ARF7_TIMSH</name>
<proteinExistence type="predicted"/>
<organism evidence="1">
    <name type="scientific">Timema shepardi</name>
    <name type="common">Walking stick</name>
    <dbReference type="NCBI Taxonomy" id="629360"/>
    <lineage>
        <taxon>Eukaryota</taxon>
        <taxon>Metazoa</taxon>
        <taxon>Ecdysozoa</taxon>
        <taxon>Arthropoda</taxon>
        <taxon>Hexapoda</taxon>
        <taxon>Insecta</taxon>
        <taxon>Pterygota</taxon>
        <taxon>Neoptera</taxon>
        <taxon>Polyneoptera</taxon>
        <taxon>Phasmatodea</taxon>
        <taxon>Timematodea</taxon>
        <taxon>Timematoidea</taxon>
        <taxon>Timematidae</taxon>
        <taxon>Timema</taxon>
    </lineage>
</organism>
<gene>
    <name evidence="1" type="ORF">TSIB3V08_LOCUS3125</name>
</gene>
<reference evidence="1" key="1">
    <citation type="submission" date="2020-11" db="EMBL/GenBank/DDBJ databases">
        <authorList>
            <person name="Tran Van P."/>
        </authorList>
    </citation>
    <scope>NUCLEOTIDE SEQUENCE</scope>
</reference>
<evidence type="ECO:0000313" key="1">
    <source>
        <dbReference type="EMBL" id="CAD7258904.1"/>
    </source>
</evidence>
<dbReference type="AlphaFoldDB" id="A0A7R9ARF7"/>
<dbReference type="EMBL" id="OC001010">
    <property type="protein sequence ID" value="CAD7258904.1"/>
    <property type="molecule type" value="Genomic_DNA"/>
</dbReference>
<accession>A0A7R9ARF7</accession>
<sequence length="528" mass="59771">MKVKTTLSTPDQDSNLDLLVIGSLVYCVSNVLDHVTTEIGDTPNPELRIITSTFGKVQYKAGNGRLECRNKGSVVLCFVNLPLPGRRDGQSGRISLVKVKSLYGEDGPSQIIKSLKTWYSRHDAHHRDLDVNDRLPPFDYLHFLPFPSAPSSFFIASIYTVQPEIRSKKQSMTSQLQAVAREHGRELSASTIRRWLSEANNENTVGRRKSGRQKSGASQIRIDGGMQVIEGNDNESNVIECDDDEEMDVEETAGPSHSDAYKAFQTTMNWLERKPEGTATQLVLLKRLRDMAAKKHAPLNRNFLKLAKAGGCLSRPYYVNLPDLGITYLCESTENKDQQMYRNFWGGIVENHFLKTTLITLERDSNLNSPVISSLVYCENSTLDHVTTELYTRHGHGYLPYTASVALKTPQWTSPVPWSYLITKGRSFIEDQLLRNRKTFVYVLQVNCEVKVRYPHPFSELRHSSNSRMRESAVQNNRISEPDVRCYPPTARCYASVDCISHSHTSVDVSSSLTLLPYQRFADVRRNK</sequence>
<protein>
    <submittedName>
        <fullName evidence="1">Uncharacterized protein</fullName>
    </submittedName>
</protein>